<keyword evidence="3" id="KW-1185">Reference proteome</keyword>
<proteinExistence type="predicted"/>
<sequence length="144" mass="15457">MSPTPPRTGTTVPSPRSSGPETGDGDSTRPVSFESLRVGDCFDIDRDAPGTAVPRRCDTPHNAELVARLRLTGVYATDSAILDAATLLCREPLRRKAARQPAGTRWTTFVQYPYRTSYLFGSDTVACSLAASSATGGEISHRLQ</sequence>
<name>A0ABV3D1C2_STREX</name>
<organism evidence="2 3">
    <name type="scientific">Streptomyces exfoliatus</name>
    <name type="common">Streptomyces hydrogenans</name>
    <dbReference type="NCBI Taxonomy" id="1905"/>
    <lineage>
        <taxon>Bacteria</taxon>
        <taxon>Bacillati</taxon>
        <taxon>Actinomycetota</taxon>
        <taxon>Actinomycetes</taxon>
        <taxon>Kitasatosporales</taxon>
        <taxon>Streptomycetaceae</taxon>
        <taxon>Streptomyces</taxon>
    </lineage>
</organism>
<reference evidence="2 3" key="1">
    <citation type="submission" date="2024-06" db="EMBL/GenBank/DDBJ databases">
        <title>The Natural Products Discovery Center: Release of the First 8490 Sequenced Strains for Exploring Actinobacteria Biosynthetic Diversity.</title>
        <authorList>
            <person name="Kalkreuter E."/>
            <person name="Kautsar S.A."/>
            <person name="Yang D."/>
            <person name="Bader C.D."/>
            <person name="Teijaro C.N."/>
            <person name="Fluegel L."/>
            <person name="Davis C.M."/>
            <person name="Simpson J.R."/>
            <person name="Lauterbach L."/>
            <person name="Steele A.D."/>
            <person name="Gui C."/>
            <person name="Meng S."/>
            <person name="Li G."/>
            <person name="Viehrig K."/>
            <person name="Ye F."/>
            <person name="Su P."/>
            <person name="Kiefer A.F."/>
            <person name="Nichols A."/>
            <person name="Cepeda A.J."/>
            <person name="Yan W."/>
            <person name="Fan B."/>
            <person name="Jiang Y."/>
            <person name="Adhikari A."/>
            <person name="Zheng C.-J."/>
            <person name="Schuster L."/>
            <person name="Cowan T.M."/>
            <person name="Smanski M.J."/>
            <person name="Chevrette M.G."/>
            <person name="De Carvalho L.P.S."/>
            <person name="Shen B."/>
        </authorList>
    </citation>
    <scope>NUCLEOTIDE SEQUENCE [LARGE SCALE GENOMIC DNA]</scope>
    <source>
        <strain evidence="2 3">NPDC045705</strain>
    </source>
</reference>
<protein>
    <submittedName>
        <fullName evidence="2">Uncharacterized protein</fullName>
    </submittedName>
</protein>
<gene>
    <name evidence="2" type="ORF">AB0A76_24045</name>
</gene>
<evidence type="ECO:0000313" key="2">
    <source>
        <dbReference type="EMBL" id="MEU7296240.1"/>
    </source>
</evidence>
<evidence type="ECO:0000256" key="1">
    <source>
        <dbReference type="SAM" id="MobiDB-lite"/>
    </source>
</evidence>
<feature type="compositionally biased region" description="Polar residues" evidence="1">
    <location>
        <begin position="7"/>
        <end position="20"/>
    </location>
</feature>
<dbReference type="EMBL" id="JBEZAM010000038">
    <property type="protein sequence ID" value="MEU7296240.1"/>
    <property type="molecule type" value="Genomic_DNA"/>
</dbReference>
<dbReference type="RefSeq" id="WP_359211879.1">
    <property type="nucleotide sequence ID" value="NZ_JBEZAM010000038.1"/>
</dbReference>
<comment type="caution">
    <text evidence="2">The sequence shown here is derived from an EMBL/GenBank/DDBJ whole genome shotgun (WGS) entry which is preliminary data.</text>
</comment>
<evidence type="ECO:0000313" key="3">
    <source>
        <dbReference type="Proteomes" id="UP001551210"/>
    </source>
</evidence>
<feature type="region of interest" description="Disordered" evidence="1">
    <location>
        <begin position="1"/>
        <end position="30"/>
    </location>
</feature>
<accession>A0ABV3D1C2</accession>
<dbReference type="Proteomes" id="UP001551210">
    <property type="component" value="Unassembled WGS sequence"/>
</dbReference>